<reference evidence="1 2" key="1">
    <citation type="submission" date="2015-10" db="EMBL/GenBank/DDBJ databases">
        <title>Genome sequencing of Penicillium freii.</title>
        <authorList>
            <person name="Nguyen H.D."/>
            <person name="Visagie C.M."/>
            <person name="Seifert K.A."/>
        </authorList>
    </citation>
    <scope>NUCLEOTIDE SEQUENCE [LARGE SCALE GENOMIC DNA]</scope>
    <source>
        <strain evidence="1 2">DAOM 242723</strain>
    </source>
</reference>
<keyword evidence="2" id="KW-1185">Reference proteome</keyword>
<organism evidence="1 2">
    <name type="scientific">Penicillium freii</name>
    <dbReference type="NCBI Taxonomy" id="48697"/>
    <lineage>
        <taxon>Eukaryota</taxon>
        <taxon>Fungi</taxon>
        <taxon>Dikarya</taxon>
        <taxon>Ascomycota</taxon>
        <taxon>Pezizomycotina</taxon>
        <taxon>Eurotiomycetes</taxon>
        <taxon>Eurotiomycetidae</taxon>
        <taxon>Eurotiales</taxon>
        <taxon>Aspergillaceae</taxon>
        <taxon>Penicillium</taxon>
    </lineage>
</organism>
<evidence type="ECO:0000313" key="1">
    <source>
        <dbReference type="EMBL" id="KUM62213.1"/>
    </source>
</evidence>
<dbReference type="AlphaFoldDB" id="A0A117NPB8"/>
<evidence type="ECO:0000313" key="2">
    <source>
        <dbReference type="Proteomes" id="UP000055045"/>
    </source>
</evidence>
<sequence>MRFPGLGQVRKGIITGKQTEECLKKGRGGKSLVRCNGGWGSYEQLRKKKRRSRTVTRYRRLLKRFGIVLKGNFNVDFFVSLNLSIQFVLTHRSNPFSAKILLQAPSTDPLNNGYMR</sequence>
<dbReference type="Proteomes" id="UP000055045">
    <property type="component" value="Unassembled WGS sequence"/>
</dbReference>
<proteinExistence type="predicted"/>
<accession>A0A117NPB8</accession>
<gene>
    <name evidence="1" type="ORF">ACN42_g4902</name>
</gene>
<comment type="caution">
    <text evidence="1">The sequence shown here is derived from an EMBL/GenBank/DDBJ whole genome shotgun (WGS) entry which is preliminary data.</text>
</comment>
<dbReference type="EMBL" id="LLXE01000108">
    <property type="protein sequence ID" value="KUM62213.1"/>
    <property type="molecule type" value="Genomic_DNA"/>
</dbReference>
<name>A0A117NPB8_PENFR</name>
<protein>
    <submittedName>
        <fullName evidence="1">Uncharacterized protein</fullName>
    </submittedName>
</protein>